<name>A0A2Z6NFS2_TRISU</name>
<proteinExistence type="predicted"/>
<dbReference type="OrthoDB" id="4062651at2759"/>
<accession>A0A2Z6NFS2</accession>
<dbReference type="SUPFAM" id="SSF56112">
    <property type="entry name" value="Protein kinase-like (PK-like)"/>
    <property type="match status" value="1"/>
</dbReference>
<sequence length="513" mass="57425">MKSFTFSELKTATRNFRPGSVVGEGGFGAVFKGWIDEHSLVPVRPGTGVVIAVKKLNQEGLQGHSEWLVITGATNIRLRRGKMRWKAEIKRYNFHNDGRWKGKKNWSKSRATGDGGGKFKRDCPRRGGGGNLSAQIVWNNTQHQPGEAVIRILRLGLERRNLGLRWSLLLVRLEEDKQSTIALGYLGDREESDIVGPKKGLKSVWWSLWNCPKIPRTIGGKHLFESMERFTPGFEEEFGVADAAIARGAGRAARGAIAVPILDFASAWLRGAQKFGTSVELGNCLILVTLVVNFIVIKVSMDSGTEKVALPPDCRPILQSTKRNSTNITIIVWEEVLSSQLQFMEKSREHYFARAIMVLQYSVNIVVANEGPYQAIRRQCCRLRMIRFLLFIASYSYHVVRIPSVMTAMEGMSSSLTLCSGQSILLYETGFRFPRSDKTFDDSKETKTTLCHGFDCRGAASGLKPPLLLQPRSARTWRELPGTFSLHPSSARLWREQPELSDLLSLLARSARL</sequence>
<dbReference type="PANTHER" id="PTHR45621">
    <property type="entry name" value="OS01G0588500 PROTEIN-RELATED"/>
    <property type="match status" value="1"/>
</dbReference>
<dbReference type="AlphaFoldDB" id="A0A2Z6NFS2"/>
<dbReference type="InterPro" id="IPR050823">
    <property type="entry name" value="Plant_Ser_Thr_Prot_Kinase"/>
</dbReference>
<dbReference type="InterPro" id="IPR011009">
    <property type="entry name" value="Kinase-like_dom_sf"/>
</dbReference>
<evidence type="ECO:0000313" key="2">
    <source>
        <dbReference type="EMBL" id="GAU35492.1"/>
    </source>
</evidence>
<organism evidence="2 3">
    <name type="scientific">Trifolium subterraneum</name>
    <name type="common">Subterranean clover</name>
    <dbReference type="NCBI Taxonomy" id="3900"/>
    <lineage>
        <taxon>Eukaryota</taxon>
        <taxon>Viridiplantae</taxon>
        <taxon>Streptophyta</taxon>
        <taxon>Embryophyta</taxon>
        <taxon>Tracheophyta</taxon>
        <taxon>Spermatophyta</taxon>
        <taxon>Magnoliopsida</taxon>
        <taxon>eudicotyledons</taxon>
        <taxon>Gunneridae</taxon>
        <taxon>Pentapetalae</taxon>
        <taxon>rosids</taxon>
        <taxon>fabids</taxon>
        <taxon>Fabales</taxon>
        <taxon>Fabaceae</taxon>
        <taxon>Papilionoideae</taxon>
        <taxon>50 kb inversion clade</taxon>
        <taxon>NPAAA clade</taxon>
        <taxon>Hologalegina</taxon>
        <taxon>IRL clade</taxon>
        <taxon>Trifolieae</taxon>
        <taxon>Trifolium</taxon>
    </lineage>
</organism>
<feature type="region of interest" description="Disordered" evidence="1">
    <location>
        <begin position="103"/>
        <end position="124"/>
    </location>
</feature>
<keyword evidence="3" id="KW-1185">Reference proteome</keyword>
<dbReference type="EMBL" id="DF973592">
    <property type="protein sequence ID" value="GAU35492.1"/>
    <property type="molecule type" value="Genomic_DNA"/>
</dbReference>
<protein>
    <recommendedName>
        <fullName evidence="4">Protein kinase domain-containing protein</fullName>
    </recommendedName>
</protein>
<reference evidence="3" key="1">
    <citation type="journal article" date="2017" name="Front. Plant Sci.">
        <title>Climate Clever Clovers: New Paradigm to Reduce the Environmental Footprint of Ruminants by Breeding Low Methanogenic Forages Utilizing Haplotype Variation.</title>
        <authorList>
            <person name="Kaur P."/>
            <person name="Appels R."/>
            <person name="Bayer P.E."/>
            <person name="Keeble-Gagnere G."/>
            <person name="Wang J."/>
            <person name="Hirakawa H."/>
            <person name="Shirasawa K."/>
            <person name="Vercoe P."/>
            <person name="Stefanova K."/>
            <person name="Durmic Z."/>
            <person name="Nichols P."/>
            <person name="Revell C."/>
            <person name="Isobe S.N."/>
            <person name="Edwards D."/>
            <person name="Erskine W."/>
        </authorList>
    </citation>
    <scope>NUCLEOTIDE SEQUENCE [LARGE SCALE GENOMIC DNA]</scope>
    <source>
        <strain evidence="3">cv. Daliak</strain>
    </source>
</reference>
<evidence type="ECO:0000313" key="3">
    <source>
        <dbReference type="Proteomes" id="UP000242715"/>
    </source>
</evidence>
<evidence type="ECO:0000256" key="1">
    <source>
        <dbReference type="SAM" id="MobiDB-lite"/>
    </source>
</evidence>
<gene>
    <name evidence="2" type="ORF">TSUD_384470</name>
</gene>
<evidence type="ECO:0008006" key="4">
    <source>
        <dbReference type="Google" id="ProtNLM"/>
    </source>
</evidence>
<dbReference type="Gene3D" id="3.30.200.20">
    <property type="entry name" value="Phosphorylase Kinase, domain 1"/>
    <property type="match status" value="1"/>
</dbReference>
<dbReference type="Proteomes" id="UP000242715">
    <property type="component" value="Unassembled WGS sequence"/>
</dbReference>